<proteinExistence type="predicted"/>
<reference evidence="1" key="1">
    <citation type="submission" date="2022-06" db="EMBL/GenBank/DDBJ databases">
        <title>Alkalicoccobacillus porphyridii sp. nov., isolated from a marine red alga, Porphyridium purpureum and reclassification of Shouchella plakortidis and Shouchella gibsonii as Alkalicoccobacillus plakortidis comb. nov. and Alkalicoccobacillus gibsonii comb. nov.</title>
        <authorList>
            <person name="Kim K.H."/>
            <person name="Lee J.K."/>
            <person name="Han D.M."/>
            <person name="Baek J.H."/>
            <person name="Jeon C.O."/>
        </authorList>
    </citation>
    <scope>NUCLEOTIDE SEQUENCE</scope>
    <source>
        <strain evidence="1">DSM 19153</strain>
    </source>
</reference>
<gene>
    <name evidence="1" type="ORF">NDM98_06585</name>
</gene>
<name>A0ABT0XH23_9BACI</name>
<sequence length="63" mass="7558">MGEDLVKDYSEDLHLNAQDQIRYQEMKTYLETKQLPNAIANQLLHTFQKQLYWRGKKMKVTTI</sequence>
<keyword evidence="2" id="KW-1185">Reference proteome</keyword>
<evidence type="ECO:0000313" key="2">
    <source>
        <dbReference type="Proteomes" id="UP001203665"/>
    </source>
</evidence>
<accession>A0ABT0XH23</accession>
<protein>
    <submittedName>
        <fullName evidence="1">Uncharacterized protein</fullName>
    </submittedName>
</protein>
<evidence type="ECO:0000313" key="1">
    <source>
        <dbReference type="EMBL" id="MCM2675191.1"/>
    </source>
</evidence>
<dbReference type="Proteomes" id="UP001203665">
    <property type="component" value="Unassembled WGS sequence"/>
</dbReference>
<comment type="caution">
    <text evidence="1">The sequence shown here is derived from an EMBL/GenBank/DDBJ whole genome shotgun (WGS) entry which is preliminary data.</text>
</comment>
<dbReference type="EMBL" id="JAMQJY010000001">
    <property type="protein sequence ID" value="MCM2675191.1"/>
    <property type="molecule type" value="Genomic_DNA"/>
</dbReference>
<organism evidence="1 2">
    <name type="scientific">Alkalicoccobacillus plakortidis</name>
    <dbReference type="NCBI Taxonomy" id="444060"/>
    <lineage>
        <taxon>Bacteria</taxon>
        <taxon>Bacillati</taxon>
        <taxon>Bacillota</taxon>
        <taxon>Bacilli</taxon>
        <taxon>Bacillales</taxon>
        <taxon>Bacillaceae</taxon>
        <taxon>Alkalicoccobacillus</taxon>
    </lineage>
</organism>
<dbReference type="RefSeq" id="WP_251605580.1">
    <property type="nucleotide sequence ID" value="NZ_JAMQJY010000001.1"/>
</dbReference>